<feature type="compositionally biased region" description="Basic and acidic residues" evidence="1">
    <location>
        <begin position="96"/>
        <end position="106"/>
    </location>
</feature>
<evidence type="ECO:0000313" key="8">
    <source>
        <dbReference type="Proteomes" id="UP000077405"/>
    </source>
</evidence>
<dbReference type="Gene3D" id="2.60.40.10">
    <property type="entry name" value="Immunoglobulins"/>
    <property type="match status" value="2"/>
</dbReference>
<reference evidence="7 8" key="1">
    <citation type="submission" date="2018-04" db="EMBL/GenBank/DDBJ databases">
        <title>Complete genome sequence of the nitrogen-fixing bacterium Azospirillum humicireducens type strain SgZ-5.</title>
        <authorList>
            <person name="Yu Z."/>
        </authorList>
    </citation>
    <scope>NUCLEOTIDE SEQUENCE [LARGE SCALE GENOMIC DNA]</scope>
    <source>
        <strain evidence="7 8">SgZ-5</strain>
        <plasmid evidence="7 8">pYZ1</plasmid>
    </source>
</reference>
<dbReference type="NCBIfam" id="TIGR03908">
    <property type="entry name" value="QH_alpha"/>
    <property type="match status" value="1"/>
</dbReference>
<dbReference type="InterPro" id="IPR036718">
    <property type="entry name" value="H-AmDH_asu_dom2_sf"/>
</dbReference>
<dbReference type="InterPro" id="IPR023887">
    <property type="entry name" value="QH-AmDH_asu"/>
</dbReference>
<dbReference type="SUPFAM" id="SSF69298">
    <property type="entry name" value="Quinohemoprotein amine dehydrogenase A chain, domain 3"/>
    <property type="match status" value="1"/>
</dbReference>
<dbReference type="InterPro" id="IPR014756">
    <property type="entry name" value="Ig_E-set"/>
</dbReference>
<dbReference type="InterPro" id="IPR015182">
    <property type="entry name" value="QH-AmDH_asu_heme-bd_dom"/>
</dbReference>
<organism evidence="7 8">
    <name type="scientific">Azospirillum humicireducens</name>
    <dbReference type="NCBI Taxonomy" id="1226968"/>
    <lineage>
        <taxon>Bacteria</taxon>
        <taxon>Pseudomonadati</taxon>
        <taxon>Pseudomonadota</taxon>
        <taxon>Alphaproteobacteria</taxon>
        <taxon>Rhodospirillales</taxon>
        <taxon>Azospirillaceae</taxon>
        <taxon>Azospirillum</taxon>
    </lineage>
</organism>
<gene>
    <name evidence="7" type="primary">peaA</name>
    <name evidence="7" type="ORF">A6A40_15780</name>
</gene>
<dbReference type="Pfam" id="PF09100">
    <property type="entry name" value="Qn_am_d_aIV"/>
    <property type="match status" value="1"/>
</dbReference>
<evidence type="ECO:0000313" key="7">
    <source>
        <dbReference type="EMBL" id="AWB06549.1"/>
    </source>
</evidence>
<dbReference type="KEGG" id="ahu:A6A40_15780"/>
<dbReference type="AlphaFoldDB" id="A0A2R4VQ40"/>
<feature type="domain" description="Quinohemoprotein amine dehydrogenase alpha subunit" evidence="4">
    <location>
        <begin position="493"/>
        <end position="561"/>
    </location>
</feature>
<accession>A0A2R4VQ40</accession>
<dbReference type="InterPro" id="IPR013783">
    <property type="entry name" value="Ig-like_fold"/>
</dbReference>
<evidence type="ECO:0000259" key="3">
    <source>
        <dbReference type="Pfam" id="PF09098"/>
    </source>
</evidence>
<feature type="domain" description="Quinohemoprotein amine dehydrogenase alpha subunit" evidence="5">
    <location>
        <begin position="567"/>
        <end position="699"/>
    </location>
</feature>
<evidence type="ECO:0000256" key="1">
    <source>
        <dbReference type="SAM" id="MobiDB-lite"/>
    </source>
</evidence>
<feature type="transmembrane region" description="Helical" evidence="2">
    <location>
        <begin position="172"/>
        <end position="192"/>
    </location>
</feature>
<proteinExistence type="predicted"/>
<dbReference type="InterPro" id="IPR009111">
    <property type="entry name" value="QH-AmDH_asu_dom2"/>
</dbReference>
<keyword evidence="2" id="KW-1133">Transmembrane helix</keyword>
<dbReference type="GO" id="GO:0020037">
    <property type="term" value="F:heme binding"/>
    <property type="evidence" value="ECO:0007669"/>
    <property type="project" value="InterPro"/>
</dbReference>
<sequence>MAGGRTLRRGALCRAVRPCRRCRQPVLPRRGTLARPPLLAPPRRMAPRPAADGRARHPPPRRGGERPDRGTPGPGHARLAARRAGDRRGRAVPAAGKHECRSEPRRRSGRALWPQPGPAAGTGGGRSFLAGGKRIPAGRTKPPRPMTTTIKNGGVPMGQTRRDGSRRPNRPLSLLLGAVAGGVVFGGALATAQTALAADGRALVEERCAACHQKEADGSLHRIDHVRKTPEGWTMTLFRMRQFHGVTLSDEEQRTLVRYFADRQGLAPEEAAPYRYVLERRPAVVEEPVTDGDLSVMCARCHSVARVGLQRRDEDEWRRLVNFHLGQWPTIEYSAQGRDRKWWEIASTEVPQTLGGKFPFRTDAWTSWQTAPKPDLSGRWAVAGHRAGIGSYGGTATVTKDGDGYRIAYDLTDATGKPLTGEGKSTVFTGYEWRGTGTLDGKPVREVLAASRDGSRLDGRWFLTQQDEVGGSLHAVRVGGADSMILGTSQSFLKVGSSARITLWGSGLDRGEVGFGPGVSAKILSRGPTSLTVEATAAADAAPGARSLTVGSAKAGGFAVYAKLDGIRVEPEFTIARVGGNGGPVPPMTAQFEAVGYLNGPDGKPGTEDDVRVGPMPASWTLEPFNDAAAQMEDVKFAGAMGANGLFTPAGAGPNPQRQFGTNNIGDMKVIGSVADGTATLTGTGRLISTVQRWNDPPIH</sequence>
<dbReference type="Pfam" id="PF09098">
    <property type="entry name" value="Dehyd-heme_bind"/>
    <property type="match status" value="1"/>
</dbReference>
<dbReference type="Pfam" id="PF09099">
    <property type="entry name" value="Qn_am_d_aIII"/>
    <property type="match status" value="1"/>
</dbReference>
<dbReference type="EMBL" id="CP028902">
    <property type="protein sequence ID" value="AWB06549.1"/>
    <property type="molecule type" value="Genomic_DNA"/>
</dbReference>
<keyword evidence="8" id="KW-1185">Reference proteome</keyword>
<keyword evidence="7" id="KW-0614">Plasmid</keyword>
<dbReference type="InterPro" id="IPR015183">
    <property type="entry name" value="QH-AmDH_asu_dom_III"/>
</dbReference>
<dbReference type="InterPro" id="IPR036909">
    <property type="entry name" value="Cyt_c-like_dom_sf"/>
</dbReference>
<dbReference type="Gene3D" id="2.40.128.120">
    <property type="entry name" value="Quinohemoprotein amine dehydrogenase alpha subunit, domain 2"/>
    <property type="match status" value="1"/>
</dbReference>
<evidence type="ECO:0000259" key="6">
    <source>
        <dbReference type="Pfam" id="PF14930"/>
    </source>
</evidence>
<feature type="domain" description="Quinohemoprotein amine dehydrogenase alpha subunit haem binding" evidence="3">
    <location>
        <begin position="200"/>
        <end position="365"/>
    </location>
</feature>
<dbReference type="Gene3D" id="1.10.760.10">
    <property type="entry name" value="Cytochrome c-like domain"/>
    <property type="match status" value="1"/>
</dbReference>
<evidence type="ECO:0000256" key="2">
    <source>
        <dbReference type="SAM" id="Phobius"/>
    </source>
</evidence>
<dbReference type="Pfam" id="PF14930">
    <property type="entry name" value="Qn_am_d_aII"/>
    <property type="match status" value="1"/>
</dbReference>
<dbReference type="InterPro" id="IPR015184">
    <property type="entry name" value="QH-AmDH_asu_dom_IV"/>
</dbReference>
<evidence type="ECO:0000259" key="5">
    <source>
        <dbReference type="Pfam" id="PF09100"/>
    </source>
</evidence>
<feature type="compositionally biased region" description="Low complexity" evidence="1">
    <location>
        <begin position="27"/>
        <end position="52"/>
    </location>
</feature>
<feature type="domain" description="Quinohemoprotein amine dehydrogenase alpha subunit" evidence="6">
    <location>
        <begin position="375"/>
        <end position="477"/>
    </location>
</feature>
<keyword evidence="2" id="KW-0472">Membrane</keyword>
<geneLocation type="plasmid" evidence="7 8">
    <name>pYZ1</name>
</geneLocation>
<feature type="region of interest" description="Disordered" evidence="1">
    <location>
        <begin position="23"/>
        <end position="168"/>
    </location>
</feature>
<name>A0A2R4VQ40_9PROT</name>
<dbReference type="Proteomes" id="UP000077405">
    <property type="component" value="Plasmid pYZ1"/>
</dbReference>
<protein>
    <submittedName>
        <fullName evidence="7">Quinohemoprotein amine dehydrogenase subunit alpha</fullName>
    </submittedName>
</protein>
<evidence type="ECO:0000259" key="4">
    <source>
        <dbReference type="Pfam" id="PF09099"/>
    </source>
</evidence>
<keyword evidence="2" id="KW-0812">Transmembrane</keyword>
<dbReference type="GO" id="GO:0009055">
    <property type="term" value="F:electron transfer activity"/>
    <property type="evidence" value="ECO:0007669"/>
    <property type="project" value="InterPro"/>
</dbReference>
<dbReference type="SUPFAM" id="SSF81296">
    <property type="entry name" value="E set domains"/>
    <property type="match status" value="2"/>
</dbReference>
<dbReference type="SUPFAM" id="SSF46626">
    <property type="entry name" value="Cytochrome c"/>
    <property type="match status" value="2"/>
</dbReference>